<dbReference type="AlphaFoldDB" id="A0A285T7Z9"/>
<keyword evidence="8 14" id="KW-0479">Metal-binding</keyword>
<keyword evidence="9 14" id="KW-1133">Transmembrane helix</keyword>
<evidence type="ECO:0000256" key="9">
    <source>
        <dbReference type="ARBA" id="ARBA00022989"/>
    </source>
</evidence>
<keyword evidence="10 14" id="KW-0560">Oxidoreductase</keyword>
<keyword evidence="11 14" id="KW-0408">Iron</keyword>
<dbReference type="GO" id="GO:0046872">
    <property type="term" value="F:metal ion binding"/>
    <property type="evidence" value="ECO:0007669"/>
    <property type="project" value="UniProtKB-UniRule"/>
</dbReference>
<comment type="similarity">
    <text evidence="3 14 15">Belongs to the HemJ family.</text>
</comment>
<feature type="transmembrane region" description="Helical" evidence="14">
    <location>
        <begin position="121"/>
        <end position="139"/>
    </location>
</feature>
<evidence type="ECO:0000256" key="4">
    <source>
        <dbReference type="ARBA" id="ARBA00017504"/>
    </source>
</evidence>
<protein>
    <recommendedName>
        <fullName evidence="4 14">Protoporphyrinogen IX oxidase</fullName>
        <shortName evidence="14">PPO</shortName>
        <ecNumber evidence="14 15">1.3.99.-</ecNumber>
    </recommendedName>
</protein>
<organism evidence="16 17">
    <name type="scientific">Thalassospira xiamenensis</name>
    <dbReference type="NCBI Taxonomy" id="220697"/>
    <lineage>
        <taxon>Bacteria</taxon>
        <taxon>Pseudomonadati</taxon>
        <taxon>Pseudomonadota</taxon>
        <taxon>Alphaproteobacteria</taxon>
        <taxon>Rhodospirillales</taxon>
        <taxon>Thalassospiraceae</taxon>
        <taxon>Thalassospira</taxon>
    </lineage>
</organism>
<comment type="function">
    <text evidence="14 15">Catalyzes the oxidation of protoporphyrinogen IX to protoporphyrin IX.</text>
</comment>
<dbReference type="HAMAP" id="MF_02239">
    <property type="entry name" value="HemJ"/>
    <property type="match status" value="1"/>
</dbReference>
<dbReference type="Pfam" id="PF03653">
    <property type="entry name" value="UPF0093"/>
    <property type="match status" value="1"/>
</dbReference>
<evidence type="ECO:0000256" key="1">
    <source>
        <dbReference type="ARBA" id="ARBA00004651"/>
    </source>
</evidence>
<evidence type="ECO:0000256" key="2">
    <source>
        <dbReference type="ARBA" id="ARBA00005073"/>
    </source>
</evidence>
<name>A0A285T7Z9_9PROT</name>
<dbReference type="RefSeq" id="WP_097051872.1">
    <property type="nucleotide sequence ID" value="NZ_OBMM01000002.1"/>
</dbReference>
<evidence type="ECO:0000256" key="13">
    <source>
        <dbReference type="ARBA" id="ARBA00048390"/>
    </source>
</evidence>
<dbReference type="EMBL" id="OBMM01000002">
    <property type="protein sequence ID" value="SOC17581.1"/>
    <property type="molecule type" value="Genomic_DNA"/>
</dbReference>
<dbReference type="Proteomes" id="UP000219068">
    <property type="component" value="Unassembled WGS sequence"/>
</dbReference>
<evidence type="ECO:0000256" key="15">
    <source>
        <dbReference type="PIRNR" id="PIRNR004638"/>
    </source>
</evidence>
<evidence type="ECO:0000256" key="7">
    <source>
        <dbReference type="ARBA" id="ARBA00022692"/>
    </source>
</evidence>
<dbReference type="InterPro" id="IPR005265">
    <property type="entry name" value="HemJ-like"/>
</dbReference>
<dbReference type="GO" id="GO:0006782">
    <property type="term" value="P:protoporphyrinogen IX biosynthetic process"/>
    <property type="evidence" value="ECO:0007669"/>
    <property type="project" value="UniProtKB-UniRule"/>
</dbReference>
<feature type="transmembrane region" description="Helical" evidence="14">
    <location>
        <begin position="52"/>
        <end position="75"/>
    </location>
</feature>
<accession>A0A285T7Z9</accession>
<comment type="pathway">
    <text evidence="2 14 15">Porphyrin-containing compound metabolism; protoporphyrin-IX biosynthesis; protoporphyrin-IX from protoporphyrinogen-IX: step 1/1.</text>
</comment>
<dbReference type="UniPathway" id="UPA00251">
    <property type="reaction ID" value="UER00324"/>
</dbReference>
<dbReference type="PANTHER" id="PTHR40255">
    <property type="entry name" value="UPF0093 MEMBRANE PROTEIN SLR1790"/>
    <property type="match status" value="1"/>
</dbReference>
<evidence type="ECO:0000256" key="12">
    <source>
        <dbReference type="ARBA" id="ARBA00023136"/>
    </source>
</evidence>
<evidence type="ECO:0000256" key="3">
    <source>
        <dbReference type="ARBA" id="ARBA00006501"/>
    </source>
</evidence>
<keyword evidence="6 14" id="KW-0349">Heme</keyword>
<sequence length="142" mass="16292">MDTYSVIKSLHVISIIAWMAGLLYLPRLFVYHCEVAPGSEAAEKFKIMERRLLRAIMNPAMIAAWFFGGYLIHASGAMTEGWFHVKLLCVVIMTGIHMILARCRRQFEADNNTKPQKFYRIINEVPAVLMVIIVFMVIARPF</sequence>
<evidence type="ECO:0000256" key="14">
    <source>
        <dbReference type="HAMAP-Rule" id="MF_02239"/>
    </source>
</evidence>
<evidence type="ECO:0000256" key="6">
    <source>
        <dbReference type="ARBA" id="ARBA00022617"/>
    </source>
</evidence>
<feature type="binding site" description="axial binding residue" evidence="14">
    <location>
        <position position="86"/>
    </location>
    <ligand>
        <name>heme</name>
        <dbReference type="ChEBI" id="CHEBI:30413"/>
    </ligand>
    <ligandPart>
        <name>Fe</name>
        <dbReference type="ChEBI" id="CHEBI:18248"/>
    </ligandPart>
</feature>
<evidence type="ECO:0000313" key="17">
    <source>
        <dbReference type="Proteomes" id="UP000219068"/>
    </source>
</evidence>
<gene>
    <name evidence="16" type="ORF">SAMN05428964_102522</name>
</gene>
<dbReference type="NCBIfam" id="TIGR00701">
    <property type="entry name" value="protoporphyrinogen oxidase HemJ"/>
    <property type="match status" value="1"/>
</dbReference>
<comment type="catalytic activity">
    <reaction evidence="13 14 15">
        <text>protoporphyrinogen IX + 3 A = protoporphyrin IX + 3 AH2</text>
        <dbReference type="Rhea" id="RHEA:62000"/>
        <dbReference type="ChEBI" id="CHEBI:13193"/>
        <dbReference type="ChEBI" id="CHEBI:17499"/>
        <dbReference type="ChEBI" id="CHEBI:57306"/>
        <dbReference type="ChEBI" id="CHEBI:57307"/>
    </reaction>
</comment>
<feature type="transmembrane region" description="Helical" evidence="14">
    <location>
        <begin position="12"/>
        <end position="31"/>
    </location>
</feature>
<reference evidence="16 17" key="1">
    <citation type="submission" date="2017-08" db="EMBL/GenBank/DDBJ databases">
        <authorList>
            <person name="de Groot N.N."/>
        </authorList>
    </citation>
    <scope>NUCLEOTIDE SEQUENCE [LARGE SCALE GENOMIC DNA]</scope>
    <source>
        <strain evidence="16 17">USBA 78</strain>
    </source>
</reference>
<dbReference type="GO" id="GO:0005886">
    <property type="term" value="C:plasma membrane"/>
    <property type="evidence" value="ECO:0007669"/>
    <property type="project" value="UniProtKB-SubCell"/>
</dbReference>
<dbReference type="EC" id="1.3.99.-" evidence="14 15"/>
<evidence type="ECO:0000313" key="16">
    <source>
        <dbReference type="EMBL" id="SOC17581.1"/>
    </source>
</evidence>
<dbReference type="GO" id="GO:0070818">
    <property type="term" value="F:protoporphyrinogen oxidase activity"/>
    <property type="evidence" value="ECO:0007669"/>
    <property type="project" value="UniProtKB-UniRule"/>
</dbReference>
<feature type="transmembrane region" description="Helical" evidence="14">
    <location>
        <begin position="81"/>
        <end position="100"/>
    </location>
</feature>
<keyword evidence="7 14" id="KW-0812">Transmembrane</keyword>
<evidence type="ECO:0000256" key="5">
    <source>
        <dbReference type="ARBA" id="ARBA00022475"/>
    </source>
</evidence>
<keyword evidence="12 14" id="KW-0472">Membrane</keyword>
<comment type="subcellular location">
    <subcellularLocation>
        <location evidence="1 14">Cell membrane</location>
        <topology evidence="1 14">Multi-pass membrane protein</topology>
    </subcellularLocation>
</comment>
<keyword evidence="5 14" id="KW-1003">Cell membrane</keyword>
<comment type="cofactor">
    <cofactor evidence="14 15">
        <name>heme b</name>
        <dbReference type="ChEBI" id="CHEBI:60344"/>
    </cofactor>
    <text evidence="14 15">Binds 1 heme b (iron(II)-protoporphyrin IX) group per subunit.</text>
</comment>
<feature type="binding site" description="axial binding residue" evidence="14">
    <location>
        <position position="11"/>
    </location>
    <ligand>
        <name>heme</name>
        <dbReference type="ChEBI" id="CHEBI:30413"/>
    </ligand>
    <ligandPart>
        <name>Fe</name>
        <dbReference type="ChEBI" id="CHEBI:18248"/>
    </ligandPart>
</feature>
<evidence type="ECO:0000256" key="11">
    <source>
        <dbReference type="ARBA" id="ARBA00023004"/>
    </source>
</evidence>
<dbReference type="PIRSF" id="PIRSF004638">
    <property type="entry name" value="UCP004638"/>
    <property type="match status" value="1"/>
</dbReference>
<evidence type="ECO:0000256" key="8">
    <source>
        <dbReference type="ARBA" id="ARBA00022723"/>
    </source>
</evidence>
<evidence type="ECO:0000256" key="10">
    <source>
        <dbReference type="ARBA" id="ARBA00023002"/>
    </source>
</evidence>
<comment type="subunit">
    <text evidence="14">Homodimer.</text>
</comment>
<proteinExistence type="inferred from homology"/>
<dbReference type="PANTHER" id="PTHR40255:SF1">
    <property type="entry name" value="PROTOPORPHYRINOGEN IX OXIDASE"/>
    <property type="match status" value="1"/>
</dbReference>